<evidence type="ECO:0000313" key="1">
    <source>
        <dbReference type="EMBL" id="MPC15116.1"/>
    </source>
</evidence>
<sequence>MKSKQCNQTVNKEINILMERCHNMKHLQNSIHFCRNGRRVQGAAKKPQCQCMVPNWKAMAPKGHAPPDLHAYRPI</sequence>
<dbReference type="AlphaFoldDB" id="A0A5B7D3L1"/>
<dbReference type="EMBL" id="VSRR010000403">
    <property type="protein sequence ID" value="MPC15116.1"/>
    <property type="molecule type" value="Genomic_DNA"/>
</dbReference>
<reference evidence="1 2" key="1">
    <citation type="submission" date="2019-05" db="EMBL/GenBank/DDBJ databases">
        <title>Another draft genome of Portunus trituberculatus and its Hox gene families provides insights of decapod evolution.</title>
        <authorList>
            <person name="Jeong J.-H."/>
            <person name="Song I."/>
            <person name="Kim S."/>
            <person name="Choi T."/>
            <person name="Kim D."/>
            <person name="Ryu S."/>
            <person name="Kim W."/>
        </authorList>
    </citation>
    <scope>NUCLEOTIDE SEQUENCE [LARGE SCALE GENOMIC DNA]</scope>
    <source>
        <tissue evidence="1">Muscle</tissue>
    </source>
</reference>
<proteinExistence type="predicted"/>
<accession>A0A5B7D3L1</accession>
<keyword evidence="2" id="KW-1185">Reference proteome</keyword>
<name>A0A5B7D3L1_PORTR</name>
<organism evidence="1 2">
    <name type="scientific">Portunus trituberculatus</name>
    <name type="common">Swimming crab</name>
    <name type="synonym">Neptunus trituberculatus</name>
    <dbReference type="NCBI Taxonomy" id="210409"/>
    <lineage>
        <taxon>Eukaryota</taxon>
        <taxon>Metazoa</taxon>
        <taxon>Ecdysozoa</taxon>
        <taxon>Arthropoda</taxon>
        <taxon>Crustacea</taxon>
        <taxon>Multicrustacea</taxon>
        <taxon>Malacostraca</taxon>
        <taxon>Eumalacostraca</taxon>
        <taxon>Eucarida</taxon>
        <taxon>Decapoda</taxon>
        <taxon>Pleocyemata</taxon>
        <taxon>Brachyura</taxon>
        <taxon>Eubrachyura</taxon>
        <taxon>Portunoidea</taxon>
        <taxon>Portunidae</taxon>
        <taxon>Portuninae</taxon>
        <taxon>Portunus</taxon>
    </lineage>
</organism>
<comment type="caution">
    <text evidence="1">The sequence shown here is derived from an EMBL/GenBank/DDBJ whole genome shotgun (WGS) entry which is preliminary data.</text>
</comment>
<protein>
    <submittedName>
        <fullName evidence="1">Uncharacterized protein</fullName>
    </submittedName>
</protein>
<dbReference type="Proteomes" id="UP000324222">
    <property type="component" value="Unassembled WGS sequence"/>
</dbReference>
<gene>
    <name evidence="1" type="ORF">E2C01_007899</name>
</gene>
<evidence type="ECO:0000313" key="2">
    <source>
        <dbReference type="Proteomes" id="UP000324222"/>
    </source>
</evidence>